<dbReference type="InterPro" id="IPR023214">
    <property type="entry name" value="HAD_sf"/>
</dbReference>
<dbReference type="EMBL" id="QGTQ01000007">
    <property type="protein sequence ID" value="PWW03209.1"/>
    <property type="molecule type" value="Genomic_DNA"/>
</dbReference>
<dbReference type="InterPro" id="IPR036412">
    <property type="entry name" value="HAD-like_sf"/>
</dbReference>
<dbReference type="AlphaFoldDB" id="A0A2V2YWN8"/>
<comment type="caution">
    <text evidence="1">The sequence shown here is derived from an EMBL/GenBank/DDBJ whole genome shotgun (WGS) entry which is preliminary data.</text>
</comment>
<accession>A0A2V2YWN8</accession>
<sequence length="611" mass="71263">MDTNGCQAVEDIKLVIWDLDNTFWNGTLTEGDWEWNQSNSKIVIDLVSRGIMNSICSKNNFQQVKSVLEDFGMWGYFIFPQIKWMPKGMLVKSIVELSNLRPPNILFIDDDFNNIREVTFYNPAIQSATVNELPTLLSLPCMQGKSDHAHKRLNQYKILEQKQEVKVKMESNEDFLKQSQICVSIASDCENRISEISDLIKRTNQLNFTKKRITIDQLQLLLIDPNIESRYITVTDRYGDYGTTGFYAKRDGKLEHFVFSCRLLNMGVEQWVYAQLGFPPIVVTEAGEVAVQLSDGYCPYWVNEEADTDSLNPATNMKSVINCVIRGGCDLEQLSHYLYYENINVIRELCFYSFEKGEIRRDHLEIVKQTMSLPKEEKEWLYEHLPFYDKYMHDTNMFDKQIDVVVYSVISDYGLGVYEFVNDDRDKQLRVVYGSNELPITDLSKHKFLPEYASTQLTRNPQFLEWFNQKAVFLGPTSQRDFMNNLYWLREKLPSSTLLILLNGAEVAPHNVPMETRVQRHTLMNNTLKQFTNSVCNTFTVDVNQYVQSPHDLTDDISHYQRFVYQKLAEEIVSIIKGAFSIKVTLDHKQKRATSIKDKMTQEIWFEEEYR</sequence>
<reference evidence="1 2" key="1">
    <citation type="submission" date="2018-05" db="EMBL/GenBank/DDBJ databases">
        <title>Genomic Encyclopedia of Type Strains, Phase III (KMG-III): the genomes of soil and plant-associated and newly described type strains.</title>
        <authorList>
            <person name="Whitman W."/>
        </authorList>
    </citation>
    <scope>NUCLEOTIDE SEQUENCE [LARGE SCALE GENOMIC DNA]</scope>
    <source>
        <strain evidence="1 2">CECT 5696</strain>
    </source>
</reference>
<dbReference type="SUPFAM" id="SSF56784">
    <property type="entry name" value="HAD-like"/>
    <property type="match status" value="1"/>
</dbReference>
<dbReference type="RefSeq" id="WP_110044104.1">
    <property type="nucleotide sequence ID" value="NZ_CP054612.1"/>
</dbReference>
<organism evidence="1 2">
    <name type="scientific">Paenibacillus cellulosilyticus</name>
    <dbReference type="NCBI Taxonomy" id="375489"/>
    <lineage>
        <taxon>Bacteria</taxon>
        <taxon>Bacillati</taxon>
        <taxon>Bacillota</taxon>
        <taxon>Bacilli</taxon>
        <taxon>Bacillales</taxon>
        <taxon>Paenibacillaceae</taxon>
        <taxon>Paenibacillus</taxon>
    </lineage>
</organism>
<evidence type="ECO:0000313" key="2">
    <source>
        <dbReference type="Proteomes" id="UP000246635"/>
    </source>
</evidence>
<name>A0A2V2YWN8_9BACL</name>
<proteinExistence type="predicted"/>
<dbReference type="OrthoDB" id="323926at2"/>
<gene>
    <name evidence="1" type="ORF">DFQ01_107106</name>
</gene>
<protein>
    <submittedName>
        <fullName evidence="1">FkbH-like protein</fullName>
    </submittedName>
</protein>
<evidence type="ECO:0000313" key="1">
    <source>
        <dbReference type="EMBL" id="PWW03209.1"/>
    </source>
</evidence>
<dbReference type="Proteomes" id="UP000246635">
    <property type="component" value="Unassembled WGS sequence"/>
</dbReference>
<keyword evidence="2" id="KW-1185">Reference proteome</keyword>
<dbReference type="Gene3D" id="3.40.50.1000">
    <property type="entry name" value="HAD superfamily/HAD-like"/>
    <property type="match status" value="1"/>
</dbReference>